<dbReference type="SUPFAM" id="SSF48403">
    <property type="entry name" value="Ankyrin repeat"/>
    <property type="match status" value="5"/>
</dbReference>
<feature type="repeat" description="ANK" evidence="3">
    <location>
        <begin position="1855"/>
        <end position="1889"/>
    </location>
</feature>
<dbReference type="Pfam" id="PF00023">
    <property type="entry name" value="Ank"/>
    <property type="match status" value="1"/>
</dbReference>
<feature type="domain" description="Nephrocystin 3-like N-terminal" evidence="4">
    <location>
        <begin position="63"/>
        <end position="223"/>
    </location>
</feature>
<feature type="repeat" description="ANK" evidence="3">
    <location>
        <begin position="702"/>
        <end position="734"/>
    </location>
</feature>
<feature type="repeat" description="ANK" evidence="3">
    <location>
        <begin position="1528"/>
        <end position="1566"/>
    </location>
</feature>
<dbReference type="Pfam" id="PF24883">
    <property type="entry name" value="NPHP3_N"/>
    <property type="match status" value="1"/>
</dbReference>
<evidence type="ECO:0000256" key="2">
    <source>
        <dbReference type="ARBA" id="ARBA00023043"/>
    </source>
</evidence>
<dbReference type="InterPro" id="IPR051165">
    <property type="entry name" value="Multifunctional_ANK_Repeat"/>
</dbReference>
<dbReference type="InterPro" id="IPR002110">
    <property type="entry name" value="Ankyrin_rpt"/>
</dbReference>
<feature type="repeat" description="ANK" evidence="3">
    <location>
        <begin position="938"/>
        <end position="970"/>
    </location>
</feature>
<feature type="repeat" description="ANK" evidence="3">
    <location>
        <begin position="526"/>
        <end position="559"/>
    </location>
</feature>
<evidence type="ECO:0000259" key="4">
    <source>
        <dbReference type="Pfam" id="PF24883"/>
    </source>
</evidence>
<keyword evidence="1" id="KW-0677">Repeat</keyword>
<dbReference type="InterPro" id="IPR027417">
    <property type="entry name" value="P-loop_NTPase"/>
</dbReference>
<dbReference type="PROSITE" id="PS50297">
    <property type="entry name" value="ANK_REP_REGION"/>
    <property type="match status" value="8"/>
</dbReference>
<sequence length="2018" mass="223703">SLSDSEESEAVLVGSGDIRDFNKENILPLSAADFNKVRDWLQPTPYDVERSEFSRHLESYLVGTCQWLTSTNTYQQWHEGDVNGLLWIKGIPGSGKSVMAASIIDQLRKEHVPVLFFFFRQIIDANHQPVGALRDWLCQILPFSPPLQVRLKTEYFERNRSINSLATSDLWENIKFALSAFPKAYCVTDALDEMDHGNEDFIQALAEFGQWQPANLKVLILSRPVVAVESPLRPFSILSLRLEEQLVDIDIAAYVKHRLQGSAVSEEYWNLITEAVPGRANGLFLYARLAMDAFLKPGADVKEVLKKLPADLNVMYNELLREHAKRSNVPEDLPLLILQSITHSTRPLRLLEVAEMIKATHGPLGDHSLKEIKDLVRAACGPLLQILHDETVSVVHHSFTEFLKGFTRLATIDDSTYPILEAGPTNHRLAVACLDYLTSGCLDKLEIKKRTKSDEFFHPKKAQQSGIRLQFPFIEYAAANWYIHTRRAELAGIDLSSFYLVLDKFVTNKQRYISWLDLDWPKNVIQGITPLHAAAKTGLAGYAAHLIQNSGADLNAQSALGDPPLYWAASSGHVDIAQLLIHRGADPDGEAHEGYKPLHKAARRNHPKVVKVLLAAGVNPLTPKTREAPGRFCGNAPTSVGHTPLMYACNSGHAKVVAEFLPYLTDPETITKALFWSAGSGKAACVELILQHATVDVNSKFRGETLLYKACLARNLKTVKVLLAAGADPDIFCSYPHDEFGGMSSIMIVSGRSTKNPDEARGYTALHALIGIRGRHSSHLLALECVSALLQAGANIHLKSPNGETALHFACVHNIDTVKVLLEAGADPYAEADNGDTILHTDGSTDKELLPILFKSGLVDVNKIMTKSNGGPLFSRLQGRRPKTALEFLKYKPDLNITSTNGDGVLHFLFKQWGFDSKADVLDAFLSAGADPNLQNEKGETPLHLMERETEVKTISRLLEAGANLEIRDALGQTPLFKHVKYSNGMKGKPEFFRSLIELGARLDTRDNKGRTVLHQVATDPDRLKELLGLVDFDASVVDDKGNTLFLELASKKRKCEDVATYRYVKEIGVDIDQPNNSGKTVLHRLCSRKSEDRSWKPSITTLFDHVIQECKNLSPQDVDGIQPLHIAATVSEAYVFKLLNSGAEIFGVTKEGMSVLHIAARSRQAGIVGLIADLGDDERKAFINQRNVEENAALHYACSSGCPETVRLLLDAGADPDIPGKNGWTPLRVCAEFEIEQARWKGIEVKGNTKALKTAGIWLGTRSEPSTRAEVDLEKVPRSLRNAKRESDSTRLDEILIDLVVHGAKITGDTGSLRDAFHIAVSNQRDYTAECLVQLQSRFLPRFNLLEGSDGDGFNLCKARLESMRSSLRKEEEKIKARKTTQRSIDDARARHMVKLIRRGDLVGAGLSGLLDRICKHEIASKFDDREWCTQAEAANHCHANVAKPLLFAACSREQPNMEVVRILVEKKGVNINLNCRKETWDTGKHELGLGNAVLHDLAEGATWWNVHQALPYLIGKGANLEQRNDDGETPLHIALDFGRYKGVFCKDAVKILLDNGADVNAVNNNGETCLSKAGTDIELIKMLLAYGAEVSPAAIFSAIELGNVKLLEFFLSQGDLANERRPDPSTAERIHSLQRTKIPVAEIYPLFHAATFKPTLRGPLGDLDLTPLRGRMMSALLKNGADPYATFVKFHRVPDDCFKDEEELTESDGDSDDKWTPETCTAIHEILRTGGTCEPLLELPSLQLESRDSHGCTLIHCTGRIERIRSLIDRGAEISAQDNSGNTIVHRLVQLQPSEQRISLLGDLLTRDPQLVHIADEAGDTPLHYVIRTRDIQFEYLDLLLEHGADPVQPDSEGNTALHFLATEPFTYKGRIQQFLNHGLDINSRNKEGNTPLSRYIARGSLRPGGYFRPTAETKTPGDNDGLLFFEELGSDFFTTNNSGASLLHVVAGRKVGNGSHFREDELKAPIENLVQWFKYLMDIGLDTMLEDAQQRTSLDVAAACGNEHILKLFKEKNTE</sequence>
<keyword evidence="2 3" id="KW-0040">ANK repeat</keyword>
<feature type="repeat" description="ANK" evidence="3">
    <location>
        <begin position="1820"/>
        <end position="1854"/>
    </location>
</feature>
<keyword evidence="6" id="KW-1185">Reference proteome</keyword>
<dbReference type="InterPro" id="IPR036770">
    <property type="entry name" value="Ankyrin_rpt-contain_sf"/>
</dbReference>
<protein>
    <recommendedName>
        <fullName evidence="4">Nephrocystin 3-like N-terminal domain-containing protein</fullName>
    </recommendedName>
</protein>
<evidence type="ECO:0000256" key="3">
    <source>
        <dbReference type="PROSITE-ProRule" id="PRU00023"/>
    </source>
</evidence>
<accession>A0AAD6MZZ3</accession>
<feature type="repeat" description="ANK" evidence="3">
    <location>
        <begin position="1190"/>
        <end position="1222"/>
    </location>
</feature>
<dbReference type="PANTHER" id="PTHR24123">
    <property type="entry name" value="ANKYRIN REPEAT-CONTAINING"/>
    <property type="match status" value="1"/>
</dbReference>
<feature type="repeat" description="ANK" evidence="3">
    <location>
        <begin position="593"/>
        <end position="619"/>
    </location>
</feature>
<dbReference type="SMART" id="SM00248">
    <property type="entry name" value="ANK"/>
    <property type="match status" value="22"/>
</dbReference>
<reference evidence="5" key="1">
    <citation type="journal article" date="2023" name="IMA Fungus">
        <title>Comparative genomic study of the Penicillium genus elucidates a diverse pangenome and 15 lateral gene transfer events.</title>
        <authorList>
            <person name="Petersen C."/>
            <person name="Sorensen T."/>
            <person name="Nielsen M.R."/>
            <person name="Sondergaard T.E."/>
            <person name="Sorensen J.L."/>
            <person name="Fitzpatrick D.A."/>
            <person name="Frisvad J.C."/>
            <person name="Nielsen K.L."/>
        </authorList>
    </citation>
    <scope>NUCLEOTIDE SEQUENCE</scope>
    <source>
        <strain evidence="5">IBT 17514</strain>
    </source>
</reference>
<evidence type="ECO:0000256" key="1">
    <source>
        <dbReference type="ARBA" id="ARBA00022737"/>
    </source>
</evidence>
<proteinExistence type="predicted"/>
<dbReference type="InterPro" id="IPR056884">
    <property type="entry name" value="NPHP3-like_N"/>
</dbReference>
<feature type="repeat" description="ANK" evidence="3">
    <location>
        <begin position="560"/>
        <end position="592"/>
    </location>
</feature>
<dbReference type="Proteomes" id="UP001215712">
    <property type="component" value="Unassembled WGS sequence"/>
</dbReference>
<name>A0AAD6MZZ3_9EURO</name>
<dbReference type="SUPFAM" id="SSF52540">
    <property type="entry name" value="P-loop containing nucleoside triphosphate hydrolases"/>
    <property type="match status" value="1"/>
</dbReference>
<evidence type="ECO:0000313" key="5">
    <source>
        <dbReference type="EMBL" id="KAJ5738435.1"/>
    </source>
</evidence>
<gene>
    <name evidence="5" type="ORF">N7493_001590</name>
</gene>
<comment type="caution">
    <text evidence="5">The sequence shown here is derived from an EMBL/GenBank/DDBJ whole genome shotgun (WGS) entry which is preliminary data.</text>
</comment>
<dbReference type="Gene3D" id="3.40.50.300">
    <property type="entry name" value="P-loop containing nucleotide triphosphate hydrolases"/>
    <property type="match status" value="1"/>
</dbReference>
<dbReference type="Pfam" id="PF12796">
    <property type="entry name" value="Ank_2"/>
    <property type="match status" value="6"/>
</dbReference>
<organism evidence="5 6">
    <name type="scientific">Penicillium malachiteum</name>
    <dbReference type="NCBI Taxonomy" id="1324776"/>
    <lineage>
        <taxon>Eukaryota</taxon>
        <taxon>Fungi</taxon>
        <taxon>Dikarya</taxon>
        <taxon>Ascomycota</taxon>
        <taxon>Pezizomycotina</taxon>
        <taxon>Eurotiomycetes</taxon>
        <taxon>Eurotiomycetidae</taxon>
        <taxon>Eurotiales</taxon>
        <taxon>Aspergillaceae</taxon>
        <taxon>Penicillium</taxon>
    </lineage>
</organism>
<dbReference type="Gene3D" id="1.25.40.20">
    <property type="entry name" value="Ankyrin repeat-containing domain"/>
    <property type="match status" value="6"/>
</dbReference>
<dbReference type="PRINTS" id="PR01415">
    <property type="entry name" value="ANKYRIN"/>
</dbReference>
<dbReference type="PROSITE" id="PS50088">
    <property type="entry name" value="ANK_REPEAT"/>
    <property type="match status" value="9"/>
</dbReference>
<dbReference type="Pfam" id="PF13637">
    <property type="entry name" value="Ank_4"/>
    <property type="match status" value="1"/>
</dbReference>
<reference evidence="5" key="2">
    <citation type="submission" date="2023-01" db="EMBL/GenBank/DDBJ databases">
        <authorList>
            <person name="Petersen C."/>
        </authorList>
    </citation>
    <scope>NUCLEOTIDE SEQUENCE</scope>
    <source>
        <strain evidence="5">IBT 17514</strain>
    </source>
</reference>
<dbReference type="PANTHER" id="PTHR24123:SF33">
    <property type="entry name" value="PROTEIN HOS4"/>
    <property type="match status" value="1"/>
</dbReference>
<feature type="non-terminal residue" evidence="5">
    <location>
        <position position="2018"/>
    </location>
</feature>
<dbReference type="EMBL" id="JAQJAN010000002">
    <property type="protein sequence ID" value="KAJ5738435.1"/>
    <property type="molecule type" value="Genomic_DNA"/>
</dbReference>
<evidence type="ECO:0000313" key="6">
    <source>
        <dbReference type="Proteomes" id="UP001215712"/>
    </source>
</evidence>